<dbReference type="AlphaFoldDB" id="A0A1H9TZP1"/>
<protein>
    <recommendedName>
        <fullName evidence="4">DUF5044 domain-containing protein</fullName>
    </recommendedName>
</protein>
<proteinExistence type="predicted"/>
<organism evidence="2 3">
    <name type="scientific">Gracilibacillus ureilyticus</name>
    <dbReference type="NCBI Taxonomy" id="531814"/>
    <lineage>
        <taxon>Bacteria</taxon>
        <taxon>Bacillati</taxon>
        <taxon>Bacillota</taxon>
        <taxon>Bacilli</taxon>
        <taxon>Bacillales</taxon>
        <taxon>Bacillaceae</taxon>
        <taxon>Gracilibacillus</taxon>
    </lineage>
</organism>
<evidence type="ECO:0000256" key="1">
    <source>
        <dbReference type="SAM" id="Phobius"/>
    </source>
</evidence>
<accession>A0A1H9TZP1</accession>
<dbReference type="EMBL" id="FOGL01000015">
    <property type="protein sequence ID" value="SES02468.1"/>
    <property type="molecule type" value="Genomic_DNA"/>
</dbReference>
<keyword evidence="1" id="KW-0472">Membrane</keyword>
<evidence type="ECO:0000313" key="3">
    <source>
        <dbReference type="Proteomes" id="UP000199687"/>
    </source>
</evidence>
<keyword evidence="3" id="KW-1185">Reference proteome</keyword>
<sequence length="198" mass="22972">MNREKMKAVIEWAIAFLLIILVMINSPYYNYYELSPESAFEKSERTLYYGPSEVVEKVDLNDVQIFLGKYKSWFSATLVNRHAGIFWGPGSGVTGMEIEEDKDISHSWGSTSINEDFMLMRVYGIVTNPDIYKVELDVAEGYSWDKQVPAEDIVTLTYPLVDHRMFLFYWNEMEHDYLSIALRGLGSDGEVIYEEDLR</sequence>
<dbReference type="RefSeq" id="WP_089742302.1">
    <property type="nucleotide sequence ID" value="NZ_FOGL01000015.1"/>
</dbReference>
<dbReference type="STRING" id="531814.SAMN04487944_11581"/>
<dbReference type="OrthoDB" id="1805863at2"/>
<feature type="transmembrane region" description="Helical" evidence="1">
    <location>
        <begin position="12"/>
        <end position="32"/>
    </location>
</feature>
<dbReference type="Proteomes" id="UP000199687">
    <property type="component" value="Unassembled WGS sequence"/>
</dbReference>
<name>A0A1H9TZP1_9BACI</name>
<reference evidence="2 3" key="1">
    <citation type="submission" date="2016-10" db="EMBL/GenBank/DDBJ databases">
        <authorList>
            <person name="de Groot N.N."/>
        </authorList>
    </citation>
    <scope>NUCLEOTIDE SEQUENCE [LARGE SCALE GENOMIC DNA]</scope>
    <source>
        <strain evidence="2 3">CGMCC 1.7727</strain>
    </source>
</reference>
<gene>
    <name evidence="2" type="ORF">SAMN04487944_11581</name>
</gene>
<keyword evidence="1" id="KW-1133">Transmembrane helix</keyword>
<evidence type="ECO:0000313" key="2">
    <source>
        <dbReference type="EMBL" id="SES02468.1"/>
    </source>
</evidence>
<evidence type="ECO:0008006" key="4">
    <source>
        <dbReference type="Google" id="ProtNLM"/>
    </source>
</evidence>
<keyword evidence="1" id="KW-0812">Transmembrane</keyword>